<dbReference type="GO" id="GO:0009279">
    <property type="term" value="C:cell outer membrane"/>
    <property type="evidence" value="ECO:0007669"/>
    <property type="project" value="UniProtKB-SubCell"/>
</dbReference>
<dbReference type="STRING" id="332999.SAMN04488511_110173"/>
<reference evidence="11" key="1">
    <citation type="submission" date="2016-10" db="EMBL/GenBank/DDBJ databases">
        <authorList>
            <person name="Varghese N."/>
            <person name="Submissions S."/>
        </authorList>
    </citation>
    <scope>NUCLEOTIDE SEQUENCE [LARGE SCALE GENOMIC DNA]</scope>
    <source>
        <strain evidence="11">DSM 18130</strain>
    </source>
</reference>
<dbReference type="Gene3D" id="2.170.130.10">
    <property type="entry name" value="TonB-dependent receptor, plug domain"/>
    <property type="match status" value="1"/>
</dbReference>
<gene>
    <name evidence="10" type="ORF">SAMN04488511_110173</name>
</gene>
<dbReference type="Gene3D" id="2.60.40.1120">
    <property type="entry name" value="Carboxypeptidase-like, regulatory domain"/>
    <property type="match status" value="1"/>
</dbReference>
<keyword evidence="10" id="KW-0675">Receptor</keyword>
<dbReference type="Pfam" id="PF07715">
    <property type="entry name" value="Plug"/>
    <property type="match status" value="1"/>
</dbReference>
<comment type="subcellular location">
    <subcellularLocation>
        <location evidence="1 7">Cell outer membrane</location>
        <topology evidence="1 7">Multi-pass membrane protein</topology>
    </subcellularLocation>
</comment>
<proteinExistence type="inferred from homology"/>
<evidence type="ECO:0000259" key="9">
    <source>
        <dbReference type="Pfam" id="PF14905"/>
    </source>
</evidence>
<evidence type="ECO:0000256" key="1">
    <source>
        <dbReference type="ARBA" id="ARBA00004571"/>
    </source>
</evidence>
<keyword evidence="2 7" id="KW-0813">Transport</keyword>
<evidence type="ECO:0000256" key="2">
    <source>
        <dbReference type="ARBA" id="ARBA00022448"/>
    </source>
</evidence>
<evidence type="ECO:0000256" key="4">
    <source>
        <dbReference type="ARBA" id="ARBA00022692"/>
    </source>
</evidence>
<dbReference type="PANTHER" id="PTHR40980">
    <property type="entry name" value="PLUG DOMAIN-CONTAINING PROTEIN"/>
    <property type="match status" value="1"/>
</dbReference>
<dbReference type="Pfam" id="PF13715">
    <property type="entry name" value="CarbopepD_reg_2"/>
    <property type="match status" value="1"/>
</dbReference>
<keyword evidence="5 7" id="KW-0472">Membrane</keyword>
<comment type="similarity">
    <text evidence="7">Belongs to the TonB-dependent receptor family.</text>
</comment>
<dbReference type="PANTHER" id="PTHR40980:SF4">
    <property type="entry name" value="TONB-DEPENDENT RECEPTOR-LIKE BETA-BARREL DOMAIN-CONTAINING PROTEIN"/>
    <property type="match status" value="1"/>
</dbReference>
<dbReference type="InterPro" id="IPR036942">
    <property type="entry name" value="Beta-barrel_TonB_sf"/>
</dbReference>
<dbReference type="SUPFAM" id="SSF49464">
    <property type="entry name" value="Carboxypeptidase regulatory domain-like"/>
    <property type="match status" value="1"/>
</dbReference>
<evidence type="ECO:0000256" key="5">
    <source>
        <dbReference type="ARBA" id="ARBA00023136"/>
    </source>
</evidence>
<evidence type="ECO:0000256" key="6">
    <source>
        <dbReference type="ARBA" id="ARBA00023237"/>
    </source>
</evidence>
<dbReference type="AlphaFoldDB" id="A0A1I0TLF6"/>
<organism evidence="10 11">
    <name type="scientific">Pedobacter suwonensis</name>
    <dbReference type="NCBI Taxonomy" id="332999"/>
    <lineage>
        <taxon>Bacteria</taxon>
        <taxon>Pseudomonadati</taxon>
        <taxon>Bacteroidota</taxon>
        <taxon>Sphingobacteriia</taxon>
        <taxon>Sphingobacteriales</taxon>
        <taxon>Sphingobacteriaceae</taxon>
        <taxon>Pedobacter</taxon>
    </lineage>
</organism>
<evidence type="ECO:0000313" key="10">
    <source>
        <dbReference type="EMBL" id="SFA51836.1"/>
    </source>
</evidence>
<evidence type="ECO:0000256" key="7">
    <source>
        <dbReference type="PROSITE-ProRule" id="PRU01360"/>
    </source>
</evidence>
<dbReference type="InterPro" id="IPR012910">
    <property type="entry name" value="Plug_dom"/>
</dbReference>
<keyword evidence="11" id="KW-1185">Reference proteome</keyword>
<feature type="domain" description="Outer membrane protein beta-barrel" evidence="9">
    <location>
        <begin position="400"/>
        <end position="814"/>
    </location>
</feature>
<sequence length="841" mass="93366">MSPFIKTHEILFLMRLLQSRTIQITLLLLSLSFNLFAQTNGKAKITGVLKDAKTQETIPFATAVLIDKATAKNAKIAQTDVNGAFVMTDIPNGTFTFKISFVGYQTMVRDNIKITAGTGTLNFGDIKMNTAKGNVLSEITVTGQKQGMQMGIDKKIFAVDQSVISEGGSAGDLLQNVPSVSTDMDGNVSLRGSSGVKVLIDGKPSLIAGGNVAQILQSIPASSIESVEVITNPSAKYDAEGQSGIINIVLKKNTKLGFNGSVALTAGNRDNYNANTNLSFQNSKVNIYGNYGYRYGNRVGGGFQDITYKSDSLNTRFASQNTVSKSLDKGHNAKAGIDYYIAPKSVISLSGGFNSRDNERNEQLDIRQLDKNQLPVLLSNRTNNTDGFGSSYDANLDFVQKFKKPKEELTFNFGYSHGTNNNDQYYSTNTTNRNGVPIDETLSLQRVFNTGNNTNYNIQTDYALPVGKAGKIEVGYRSQIRLGENDQYADSILTNSSIYIRNNKLINGFDSKDQVHALYFNYQNQIKDFGYQIGLRGEDARLDTHLEGYTNNTLTTAEGNIHYKRIYPSIFLTQKLKGDNQLQLSYTRRVNRPRPWDTNPFLDVSDPLNYRGGNPNLLPEDVHSFELGYSKYWKKITLTSSLYFRQTNDVIQRVRSTPVNGIITSTPQNLSNQINSGLELIGRFDLIKALNFTTNVNLYQAKFAGDARFDIPSSSGFSWNANVTGNLTVVKNLSLQVRGDYRAAEVMAQGKRNAMYGIDGGAKYDFPSKKASLSFNVRDIFNTRRWSMTTEDRATIVDFERQFQGTMGNLTFSYRFGKTTFTGTNKKKKEEQDNRPDEGSF</sequence>
<keyword evidence="4 7" id="KW-0812">Transmembrane</keyword>
<accession>A0A1I0TLF6</accession>
<dbReference type="PROSITE" id="PS52016">
    <property type="entry name" value="TONB_DEPENDENT_REC_3"/>
    <property type="match status" value="1"/>
</dbReference>
<dbReference type="InterPro" id="IPR039426">
    <property type="entry name" value="TonB-dep_rcpt-like"/>
</dbReference>
<keyword evidence="3 7" id="KW-1134">Transmembrane beta strand</keyword>
<evidence type="ECO:0000259" key="8">
    <source>
        <dbReference type="Pfam" id="PF07715"/>
    </source>
</evidence>
<name>A0A1I0TLF6_9SPHI</name>
<protein>
    <submittedName>
        <fullName evidence="10">Outer membrane receptor proteins, mostly Fe transport</fullName>
    </submittedName>
</protein>
<dbReference type="Proteomes" id="UP000198836">
    <property type="component" value="Unassembled WGS sequence"/>
</dbReference>
<evidence type="ECO:0000313" key="11">
    <source>
        <dbReference type="Proteomes" id="UP000198836"/>
    </source>
</evidence>
<evidence type="ECO:0000256" key="3">
    <source>
        <dbReference type="ARBA" id="ARBA00022452"/>
    </source>
</evidence>
<dbReference type="EMBL" id="FOJM01000010">
    <property type="protein sequence ID" value="SFA51836.1"/>
    <property type="molecule type" value="Genomic_DNA"/>
</dbReference>
<keyword evidence="6 7" id="KW-0998">Cell outer membrane</keyword>
<dbReference type="Pfam" id="PF14905">
    <property type="entry name" value="OMP_b-brl_3"/>
    <property type="match status" value="1"/>
</dbReference>
<dbReference type="InterPro" id="IPR041700">
    <property type="entry name" value="OMP_b-brl_3"/>
</dbReference>
<dbReference type="InterPro" id="IPR037066">
    <property type="entry name" value="Plug_dom_sf"/>
</dbReference>
<dbReference type="InterPro" id="IPR008969">
    <property type="entry name" value="CarboxyPept-like_regulatory"/>
</dbReference>
<dbReference type="Gene3D" id="2.40.170.20">
    <property type="entry name" value="TonB-dependent receptor, beta-barrel domain"/>
    <property type="match status" value="1"/>
</dbReference>
<feature type="domain" description="TonB-dependent receptor plug" evidence="8">
    <location>
        <begin position="168"/>
        <end position="244"/>
    </location>
</feature>
<dbReference type="SUPFAM" id="SSF56935">
    <property type="entry name" value="Porins"/>
    <property type="match status" value="1"/>
</dbReference>